<comment type="catalytic activity">
    <reaction evidence="1 15">
        <text>Hydrolysis of DNA containing ring-opened 7-methylguanine residues, releasing 2,6-diamino-4-hydroxy-5-(N-methyl)formamidopyrimidine.</text>
        <dbReference type="EC" id="3.2.2.23"/>
    </reaction>
</comment>
<feature type="active site" description="Schiff-base intermediate with DNA" evidence="15">
    <location>
        <position position="2"/>
    </location>
</feature>
<keyword evidence="13 15" id="KW-0326">Glycosidase</keyword>
<dbReference type="PANTHER" id="PTHR22993:SF9">
    <property type="entry name" value="FORMAMIDOPYRIMIDINE-DNA GLYCOSYLASE"/>
    <property type="match status" value="1"/>
</dbReference>
<comment type="subunit">
    <text evidence="3 15">Monomer.</text>
</comment>
<evidence type="ECO:0000256" key="11">
    <source>
        <dbReference type="ARBA" id="ARBA00023239"/>
    </source>
</evidence>
<comment type="cofactor">
    <cofactor evidence="15">
        <name>Zn(2+)</name>
        <dbReference type="ChEBI" id="CHEBI:29105"/>
    </cofactor>
    <text evidence="15">Binds 1 zinc ion per subunit.</text>
</comment>
<evidence type="ECO:0000256" key="6">
    <source>
        <dbReference type="ARBA" id="ARBA00022771"/>
    </source>
</evidence>
<dbReference type="NCBIfam" id="NF002211">
    <property type="entry name" value="PRK01103.1"/>
    <property type="match status" value="1"/>
</dbReference>
<dbReference type="InterPro" id="IPR000214">
    <property type="entry name" value="Znf_DNA_glyclase/AP_lyase"/>
</dbReference>
<evidence type="ECO:0000256" key="1">
    <source>
        <dbReference type="ARBA" id="ARBA00001668"/>
    </source>
</evidence>
<gene>
    <name evidence="15" type="primary">mutM</name>
    <name evidence="15" type="synonym">fpg</name>
    <name evidence="18" type="ORF">PMH09_00090</name>
</gene>
<feature type="binding site" evidence="15">
    <location>
        <position position="125"/>
    </location>
    <ligand>
        <name>DNA</name>
        <dbReference type="ChEBI" id="CHEBI:16991"/>
    </ligand>
</feature>
<feature type="active site" description="Proton donor" evidence="15">
    <location>
        <position position="3"/>
    </location>
</feature>
<evidence type="ECO:0000256" key="9">
    <source>
        <dbReference type="ARBA" id="ARBA00023125"/>
    </source>
</evidence>
<proteinExistence type="inferred from homology"/>
<dbReference type="SMART" id="SM00898">
    <property type="entry name" value="Fapy_DNA_glyco"/>
    <property type="match status" value="1"/>
</dbReference>
<dbReference type="SUPFAM" id="SSF46946">
    <property type="entry name" value="S13-like H2TH domain"/>
    <property type="match status" value="1"/>
</dbReference>
<dbReference type="InterPro" id="IPR010979">
    <property type="entry name" value="Ribosomal_uS13-like_H2TH"/>
</dbReference>
<dbReference type="EC" id="4.2.99.18" evidence="15"/>
<evidence type="ECO:0000259" key="16">
    <source>
        <dbReference type="PROSITE" id="PS51066"/>
    </source>
</evidence>
<dbReference type="EC" id="3.2.2.23" evidence="15"/>
<dbReference type="PROSITE" id="PS51066">
    <property type="entry name" value="ZF_FPG_2"/>
    <property type="match status" value="1"/>
</dbReference>
<evidence type="ECO:0000256" key="8">
    <source>
        <dbReference type="ARBA" id="ARBA00022833"/>
    </source>
</evidence>
<dbReference type="PROSITE" id="PS01242">
    <property type="entry name" value="ZF_FPG_1"/>
    <property type="match status" value="1"/>
</dbReference>
<evidence type="ECO:0000256" key="13">
    <source>
        <dbReference type="ARBA" id="ARBA00023295"/>
    </source>
</evidence>
<sequence>MPELPEVETFRQGLERLTLDREIQGGEVLRDRPPAGWSDRTIAHPSSIPEFLGALQGCRIRAWQRRGKYLLARLQRQERPAGWLGVHLRMSGQFFWVTPTEPLPKHTRVRLWLAPDRELRFVDQRTFGKLWWVPPDTAIETIITGLATMGPEPLSPEFSTDYLYRTLHRRQRPMKTALLDQTIIAGLGNIYADEALFLSGIHPQQRCCDVPDDRWQALKDAIVRVLQEGLQAGGTSFSTYTSLEGVNGNYGGIAWVYQRTGQPCRQCGTAIARIKLSGRSSHFCPQCQPLI</sequence>
<dbReference type="CDD" id="cd08966">
    <property type="entry name" value="EcFpg-like_N"/>
    <property type="match status" value="1"/>
</dbReference>
<dbReference type="Pfam" id="PF06827">
    <property type="entry name" value="zf-FPG_IleRS"/>
    <property type="match status" value="1"/>
</dbReference>
<dbReference type="Proteomes" id="UP001232992">
    <property type="component" value="Unassembled WGS sequence"/>
</dbReference>
<feature type="active site" description="Proton donor; for beta-elimination activity" evidence="15">
    <location>
        <position position="68"/>
    </location>
</feature>
<feature type="binding site" evidence="15">
    <location>
        <position position="106"/>
    </location>
    <ligand>
        <name>DNA</name>
        <dbReference type="ChEBI" id="CHEBI:16991"/>
    </ligand>
</feature>
<evidence type="ECO:0000256" key="3">
    <source>
        <dbReference type="ARBA" id="ARBA00011245"/>
    </source>
</evidence>
<comment type="similarity">
    <text evidence="2 15">Belongs to the FPG family.</text>
</comment>
<comment type="caution">
    <text evidence="18">The sequence shown here is derived from an EMBL/GenBank/DDBJ whole genome shotgun (WGS) entry which is preliminary data.</text>
</comment>
<organism evidence="18 19">
    <name type="scientific">Roseofilum casamattae BLCC-M143</name>
    <dbReference type="NCBI Taxonomy" id="3022442"/>
    <lineage>
        <taxon>Bacteria</taxon>
        <taxon>Bacillati</taxon>
        <taxon>Cyanobacteriota</taxon>
        <taxon>Cyanophyceae</taxon>
        <taxon>Desertifilales</taxon>
        <taxon>Desertifilaceae</taxon>
        <taxon>Roseofilum</taxon>
        <taxon>Roseofilum casamattae</taxon>
    </lineage>
</organism>
<keyword evidence="9 15" id="KW-0238">DNA-binding</keyword>
<dbReference type="InterPro" id="IPR020629">
    <property type="entry name" value="FPG_Glyclase"/>
</dbReference>
<keyword evidence="8 15" id="KW-0862">Zinc</keyword>
<dbReference type="Gene3D" id="1.10.8.50">
    <property type="match status" value="1"/>
</dbReference>
<dbReference type="Gene3D" id="3.20.190.10">
    <property type="entry name" value="MutM-like, N-terminal"/>
    <property type="match status" value="1"/>
</dbReference>
<evidence type="ECO:0000256" key="4">
    <source>
        <dbReference type="ARBA" id="ARBA00022723"/>
    </source>
</evidence>
<evidence type="ECO:0000256" key="7">
    <source>
        <dbReference type="ARBA" id="ARBA00022801"/>
    </source>
</evidence>
<name>A0ABT7BR66_9CYAN</name>
<keyword evidence="7 15" id="KW-0378">Hydrolase</keyword>
<dbReference type="SMART" id="SM01232">
    <property type="entry name" value="H2TH"/>
    <property type="match status" value="1"/>
</dbReference>
<evidence type="ECO:0000256" key="14">
    <source>
        <dbReference type="ARBA" id="ARBA00044632"/>
    </source>
</evidence>
<feature type="active site" description="Proton donor; for delta-elimination activity" evidence="15">
    <location>
        <position position="279"/>
    </location>
</feature>
<dbReference type="NCBIfam" id="TIGR00577">
    <property type="entry name" value="fpg"/>
    <property type="match status" value="1"/>
</dbReference>
<dbReference type="Pfam" id="PF06831">
    <property type="entry name" value="H2TH"/>
    <property type="match status" value="1"/>
</dbReference>
<comment type="function">
    <text evidence="15">Involved in base excision repair of DNA damaged by oxidation or by mutagenic agents. Acts as DNA glycosylase that recognizes and removes damaged bases. Has a preference for oxidized purines, such as 7,8-dihydro-8-oxoguanine (8-oxoG). Has AP (apurinic/apyrimidinic) lyase activity and introduces nicks in the DNA strand. Cleaves the DNA backbone by beta-delta elimination to generate a single-strand break at the site of the removed base with both 3'- and 5'-phosphates.</text>
</comment>
<keyword evidence="19" id="KW-1185">Reference proteome</keyword>
<dbReference type="EMBL" id="JAQOSQ010000001">
    <property type="protein sequence ID" value="MDJ1181580.1"/>
    <property type="molecule type" value="Genomic_DNA"/>
</dbReference>
<dbReference type="SUPFAM" id="SSF57716">
    <property type="entry name" value="Glucocorticoid receptor-like (DNA-binding domain)"/>
    <property type="match status" value="1"/>
</dbReference>
<dbReference type="NCBIfam" id="NF010551">
    <property type="entry name" value="PRK13945.1"/>
    <property type="match status" value="1"/>
</dbReference>
<dbReference type="PROSITE" id="PS51068">
    <property type="entry name" value="FPG_CAT"/>
    <property type="match status" value="1"/>
</dbReference>
<keyword evidence="10 15" id="KW-0234">DNA repair</keyword>
<dbReference type="SUPFAM" id="SSF81624">
    <property type="entry name" value="N-terminal domain of MutM-like DNA repair proteins"/>
    <property type="match status" value="1"/>
</dbReference>
<dbReference type="InterPro" id="IPR015886">
    <property type="entry name" value="H2TH_FPG"/>
</dbReference>
<keyword evidence="12 15" id="KW-0511">Multifunctional enzyme</keyword>
<keyword evidence="6 15" id="KW-0863">Zinc-finger</keyword>
<feature type="domain" description="FPG-type" evidence="16">
    <location>
        <begin position="255"/>
        <end position="289"/>
    </location>
</feature>
<evidence type="ECO:0000256" key="12">
    <source>
        <dbReference type="ARBA" id="ARBA00023268"/>
    </source>
</evidence>
<keyword evidence="5 15" id="KW-0227">DNA damage</keyword>
<dbReference type="InterPro" id="IPR012319">
    <property type="entry name" value="FPG_cat"/>
</dbReference>
<reference evidence="18 19" key="1">
    <citation type="submission" date="2023-01" db="EMBL/GenBank/DDBJ databases">
        <title>Novel diversity within Roseofilum (Cyanobacteria; Desertifilaceae) from marine benthic mats with descriptions of four novel species.</title>
        <authorList>
            <person name="Wang Y."/>
            <person name="Berthold D.E."/>
            <person name="Hu J."/>
            <person name="Lefler F.W."/>
            <person name="Laughinghouse H.D. IV."/>
        </authorList>
    </citation>
    <scope>NUCLEOTIDE SEQUENCE [LARGE SCALE GENOMIC DNA]</scope>
    <source>
        <strain evidence="18 19">BLCC-M143</strain>
    </source>
</reference>
<feature type="domain" description="Formamidopyrimidine-DNA glycosylase catalytic" evidence="17">
    <location>
        <begin position="2"/>
        <end position="128"/>
    </location>
</feature>
<dbReference type="InterPro" id="IPR015887">
    <property type="entry name" value="DNA_glyclase_Znf_dom_DNA_BS"/>
</dbReference>
<dbReference type="InterPro" id="IPR035937">
    <property type="entry name" value="FPG_N"/>
</dbReference>
<dbReference type="Pfam" id="PF01149">
    <property type="entry name" value="Fapy_DNA_glyco"/>
    <property type="match status" value="1"/>
</dbReference>
<dbReference type="InterPro" id="IPR010663">
    <property type="entry name" value="Znf_FPG/IleRS"/>
</dbReference>
<evidence type="ECO:0000256" key="10">
    <source>
        <dbReference type="ARBA" id="ARBA00023204"/>
    </source>
</evidence>
<dbReference type="RefSeq" id="WP_283756237.1">
    <property type="nucleotide sequence ID" value="NZ_JAQOSQ010000001.1"/>
</dbReference>
<keyword evidence="4 15" id="KW-0479">Metal-binding</keyword>
<evidence type="ECO:0000313" key="19">
    <source>
        <dbReference type="Proteomes" id="UP001232992"/>
    </source>
</evidence>
<accession>A0ABT7BR66</accession>
<dbReference type="GO" id="GO:0008534">
    <property type="term" value="F:oxidized purine nucleobase lesion DNA N-glycosylase activity"/>
    <property type="evidence" value="ECO:0007669"/>
    <property type="project" value="UniProtKB-EC"/>
</dbReference>
<dbReference type="HAMAP" id="MF_00103">
    <property type="entry name" value="Fapy_DNA_glycosyl"/>
    <property type="match status" value="1"/>
</dbReference>
<dbReference type="PANTHER" id="PTHR22993">
    <property type="entry name" value="FORMAMIDOPYRIMIDINE-DNA GLYCOSYLASE"/>
    <property type="match status" value="1"/>
</dbReference>
<keyword evidence="11 15" id="KW-0456">Lyase</keyword>
<evidence type="ECO:0000256" key="2">
    <source>
        <dbReference type="ARBA" id="ARBA00009409"/>
    </source>
</evidence>
<evidence type="ECO:0000259" key="17">
    <source>
        <dbReference type="PROSITE" id="PS51068"/>
    </source>
</evidence>
<feature type="binding site" evidence="15">
    <location>
        <position position="170"/>
    </location>
    <ligand>
        <name>DNA</name>
        <dbReference type="ChEBI" id="CHEBI:16991"/>
    </ligand>
</feature>
<evidence type="ECO:0000256" key="5">
    <source>
        <dbReference type="ARBA" id="ARBA00022763"/>
    </source>
</evidence>
<protein>
    <recommendedName>
        <fullName evidence="15">Formamidopyrimidine-DNA glycosylase</fullName>
        <shortName evidence="15">Fapy-DNA glycosylase</shortName>
        <ecNumber evidence="15">3.2.2.23</ecNumber>
    </recommendedName>
    <alternativeName>
        <fullName evidence="15">DNA-(apurinic or apyrimidinic site) lyase MutM</fullName>
        <shortName evidence="15">AP lyase MutM</shortName>
        <ecNumber evidence="15">4.2.99.18</ecNumber>
    </alternativeName>
</protein>
<evidence type="ECO:0000313" key="18">
    <source>
        <dbReference type="EMBL" id="MDJ1181580.1"/>
    </source>
</evidence>
<comment type="catalytic activity">
    <reaction evidence="14 15">
        <text>2'-deoxyribonucleotide-(2'-deoxyribose 5'-phosphate)-2'-deoxyribonucleotide-DNA = a 3'-end 2'-deoxyribonucleotide-(2,3-dehydro-2,3-deoxyribose 5'-phosphate)-DNA + a 5'-end 5'-phospho-2'-deoxyribonucleoside-DNA + H(+)</text>
        <dbReference type="Rhea" id="RHEA:66592"/>
        <dbReference type="Rhea" id="RHEA-COMP:13180"/>
        <dbReference type="Rhea" id="RHEA-COMP:16897"/>
        <dbReference type="Rhea" id="RHEA-COMP:17067"/>
        <dbReference type="ChEBI" id="CHEBI:15378"/>
        <dbReference type="ChEBI" id="CHEBI:136412"/>
        <dbReference type="ChEBI" id="CHEBI:157695"/>
        <dbReference type="ChEBI" id="CHEBI:167181"/>
        <dbReference type="EC" id="4.2.99.18"/>
    </reaction>
</comment>
<evidence type="ECO:0000256" key="15">
    <source>
        <dbReference type="HAMAP-Rule" id="MF_00103"/>
    </source>
</evidence>